<name>A0A2H1G4Q6_ZYMTR</name>
<evidence type="ECO:0000256" key="1">
    <source>
        <dbReference type="SAM" id="MobiDB-lite"/>
    </source>
</evidence>
<evidence type="ECO:0000313" key="3">
    <source>
        <dbReference type="Proteomes" id="UP000245764"/>
    </source>
</evidence>
<proteinExistence type="predicted"/>
<feature type="compositionally biased region" description="Acidic residues" evidence="1">
    <location>
        <begin position="101"/>
        <end position="110"/>
    </location>
</feature>
<dbReference type="EMBL" id="LT854255">
    <property type="protein sequence ID" value="SMR48547.1"/>
    <property type="molecule type" value="Genomic_DNA"/>
</dbReference>
<feature type="region of interest" description="Disordered" evidence="1">
    <location>
        <begin position="1397"/>
        <end position="1471"/>
    </location>
</feature>
<dbReference type="Proteomes" id="UP000245764">
    <property type="component" value="Chromosome 3"/>
</dbReference>
<protein>
    <submittedName>
        <fullName evidence="2">Uncharacterized protein</fullName>
    </submittedName>
</protein>
<evidence type="ECO:0000313" key="2">
    <source>
        <dbReference type="EMBL" id="SMR48547.1"/>
    </source>
</evidence>
<feature type="region of interest" description="Disordered" evidence="1">
    <location>
        <begin position="92"/>
        <end position="114"/>
    </location>
</feature>
<accession>A0A2H1G4Q6</accession>
<sequence length="1500" mass="171860">MSRYIPVHHTDEWMNTPTRSKPIQVYEDPDSSQSAAGPSTALVSVPNEPPIDLTQDGQPKVKERRTFRLLLPKAGYHEGPVGDIVRATWGLDPWRNKNDDKDEEQSESDSDQSALKAYSELYYNGRQADSDEDNEEELEVVLTAGPNALRARKVEYVVAIPQYPKTHRSGFAYVIDCNADKVPCELDVQYSFASSGIKGSTSTHSELLGGIACKKTTLRCNGIKHCQYLHYELANFNHTEVTEQWWNRVHEKRLDRWDQGEPDPAKSNAARMYFAIRELYDNGTICEQFQVGRCKLVCRQFQSPSTVTKTREFFICCDSYNSQLKGPAKTAHFFQKVHSWQNIEYSYISQFFSRDEPQPTRNTWCCDIAQADSRRPTCAFSHAGHGAGAMKQSGCIVTFYKIVPIDFAKMPYVIWLSVGEHVHPPPPPVRPVQSYSAELQKLIRYTLNDTLTPTRFLQSFALKDWLQSHGVEDLSELHGSLGNTDAIAREIKRQQLLYYPHGTQLNGVKLQWIVEQKDPGARYIQGLWWTDTEFMVLLFHPESAFLMHQFTSIEVDMSFKRVQGSDMNELLLGKYDTERTSMIPIARAIVQGESVEIYENFFRRAFERIHEITNKHIAWDHIHGEGVKAVVADMNLMQARGLGQYLASIDYLNRPWKEHLEHVIIYCVVHWNRNLFQAAGTHKDSADPIHRRMQALREITSKEAWDKEIEALKGHPNPAVAAWAKQKNFRIVRCGLAPAYSRMDKAMWEAIRCHTNLIESTGSLSNTRGRKLPIMTAIKEGRDTDRKLLATIANIDWTGIQQWWNRVHEKRLDRWDQGEPDPAKSNAARMYFAIRELYDNGTICEQFQVGRCKLVCRQFQSPSTVTKTREFFICCDSYNSQLKGPAKTAHFFQKVHSWQNIEYSYISQFFSRDEPQPTRNTWCCDIAQADSRRPTCAFSHAGHGAGAMKQSGCIVTFYKIVPIDFAKMPYVIWLSVGEHVHPPPPPVRPVQSYSAELQKLIRYTLNDTLTPTRFLQSFALKDWLQSHGVEDLSELHGSLGNTDAIAREIKRQQLLYYPHGTQLNGVKLQWIVEQKDPGARYIQGLWWTDTEFMVLLFHPESAFLMHQFTSIEVDMSFKRVQGSDMNELLLGKYDTERTSMIPIARAIVQGESVEIYENFFRRAFERIHEITNKHIAWDHIHGEGVKAVVADMNLMQARGLGQYLASIDYLNRPWKEHLEHVIIYCVVHWNRNLFQAAGTHKDSADPIHRRMQALREITSKEAWDKEIEALKGHPNPAVAAWAKQKNFRIVRCGLAPAYSRMDKAMWEAIRCHTNLIESTGSLSNTRGRKLPIMTAIKEGRDTDRKLLATIANIDWTGIQFTWRSRNDHTREIRSILRAQSARKKRITYSAKKQAADQAEAAVADEPQPKAAVEEAQPKAKKQRSTTDLREGLPATPTTRRATSSAIPSPSKGTQKAIPSVSEPTVDDIERRNKALEEQTRILRERLELEKEMRAYGLSSQ</sequence>
<gene>
    <name evidence="2" type="ORF">ZT1E4_G3937</name>
</gene>
<feature type="region of interest" description="Disordered" evidence="1">
    <location>
        <begin position="1"/>
        <end position="60"/>
    </location>
</feature>
<feature type="compositionally biased region" description="Low complexity" evidence="1">
    <location>
        <begin position="1433"/>
        <end position="1445"/>
    </location>
</feature>
<reference evidence="3" key="1">
    <citation type="submission" date="2017-05" db="EMBL/GenBank/DDBJ databases">
        <authorList>
            <person name="Song R."/>
            <person name="Chenine A.L."/>
            <person name="Ruprecht R.M."/>
        </authorList>
    </citation>
    <scope>NUCLEOTIDE SEQUENCE [LARGE SCALE GENOMIC DNA]</scope>
</reference>
<organism evidence="2 3">
    <name type="scientific">Zymoseptoria tritici ST99CH_1E4</name>
    <dbReference type="NCBI Taxonomy" id="1276532"/>
    <lineage>
        <taxon>Eukaryota</taxon>
        <taxon>Fungi</taxon>
        <taxon>Dikarya</taxon>
        <taxon>Ascomycota</taxon>
        <taxon>Pezizomycotina</taxon>
        <taxon>Dothideomycetes</taxon>
        <taxon>Dothideomycetidae</taxon>
        <taxon>Mycosphaerellales</taxon>
        <taxon>Mycosphaerellaceae</taxon>
        <taxon>Zymoseptoria</taxon>
    </lineage>
</organism>